<dbReference type="RefSeq" id="WP_166385982.1">
    <property type="nucleotide sequence ID" value="NZ_BAAATT010000031.1"/>
</dbReference>
<comment type="subcellular location">
    <subcellularLocation>
        <location evidence="3">Cytoplasm</location>
    </subcellularLocation>
</comment>
<dbReference type="GO" id="GO:0016151">
    <property type="term" value="F:nickel cation binding"/>
    <property type="evidence" value="ECO:0007669"/>
    <property type="project" value="UniProtKB-UniRule"/>
</dbReference>
<dbReference type="PANTHER" id="PTHR33643:SF1">
    <property type="entry name" value="UREASE ACCESSORY PROTEIN D"/>
    <property type="match status" value="1"/>
</dbReference>
<accession>A0A8J3PI85</accession>
<proteinExistence type="inferred from homology"/>
<comment type="function">
    <text evidence="3">Required for maturation of urease via the functional incorporation of the urease nickel metallocenter.</text>
</comment>
<name>A0A8J3PI85_9ACTN</name>
<dbReference type="GO" id="GO:0005737">
    <property type="term" value="C:cytoplasm"/>
    <property type="evidence" value="ECO:0007669"/>
    <property type="project" value="UniProtKB-SubCell"/>
</dbReference>
<keyword evidence="3" id="KW-0963">Cytoplasm</keyword>
<evidence type="ECO:0000256" key="4">
    <source>
        <dbReference type="SAM" id="MobiDB-lite"/>
    </source>
</evidence>
<comment type="caution">
    <text evidence="5">The sequence shown here is derived from an EMBL/GenBank/DDBJ whole genome shotgun (WGS) entry which is preliminary data.</text>
</comment>
<dbReference type="EMBL" id="BONJ01000037">
    <property type="protein sequence ID" value="GIG18182.1"/>
    <property type="molecule type" value="Genomic_DNA"/>
</dbReference>
<evidence type="ECO:0000313" key="6">
    <source>
        <dbReference type="Proteomes" id="UP000660339"/>
    </source>
</evidence>
<feature type="compositionally biased region" description="Pro residues" evidence="4">
    <location>
        <begin position="1"/>
        <end position="10"/>
    </location>
</feature>
<sequence length="315" mass="34260">MSTAAPAPPRHPLDGLPQLADYQDQPAQQPAGAVGKDAYLRLGFARRGERTVLADLHRRAPLLVQQALYFDEGMPDLPCVFMISTSGGILQGDRYAVDITLDPGAQAHVTTQAATKIQQMDANYATMVQDITLAAGSYLEFLPDPIIPYRDSRYASRTRLCVAADATALYAEILLPGRKHHRDGEIFAYRLYSAAVQGVRPDGRELFAENLVIEPGTWPVDAPGLMGGYHVLANAILMTPPETAARVAAQAPVGHTGTGDDRTATGISVLPNDAGLIYKVLGMETEPVRAQVRAFWSVVRREVTGNEVPDNFRWR</sequence>
<protein>
    <recommendedName>
        <fullName evidence="3">Urease accessory protein UreD</fullName>
    </recommendedName>
</protein>
<evidence type="ECO:0000256" key="1">
    <source>
        <dbReference type="ARBA" id="ARBA00007177"/>
    </source>
</evidence>
<feature type="region of interest" description="Disordered" evidence="4">
    <location>
        <begin position="1"/>
        <end position="20"/>
    </location>
</feature>
<evidence type="ECO:0000313" key="5">
    <source>
        <dbReference type="EMBL" id="GIG18182.1"/>
    </source>
</evidence>
<dbReference type="Pfam" id="PF01774">
    <property type="entry name" value="UreD"/>
    <property type="match status" value="1"/>
</dbReference>
<dbReference type="Proteomes" id="UP000660339">
    <property type="component" value="Unassembled WGS sequence"/>
</dbReference>
<keyword evidence="3" id="KW-0996">Nickel insertion</keyword>
<keyword evidence="6" id="KW-1185">Reference proteome</keyword>
<keyword evidence="2 3" id="KW-0143">Chaperone</keyword>
<comment type="similarity">
    <text evidence="1 3">Belongs to the UreD family.</text>
</comment>
<gene>
    <name evidence="5" type="primary">ureD_2</name>
    <name evidence="3" type="synonym">ureD</name>
    <name evidence="5" type="ORF">Cme02nite_65140</name>
</gene>
<dbReference type="InterPro" id="IPR002669">
    <property type="entry name" value="UreD"/>
</dbReference>
<dbReference type="PANTHER" id="PTHR33643">
    <property type="entry name" value="UREASE ACCESSORY PROTEIN D"/>
    <property type="match status" value="1"/>
</dbReference>
<evidence type="ECO:0000256" key="3">
    <source>
        <dbReference type="HAMAP-Rule" id="MF_01384"/>
    </source>
</evidence>
<comment type="subunit">
    <text evidence="3">UreD, UreF and UreG form a complex that acts as a GTP-hydrolysis-dependent molecular chaperone, activating the urease apoprotein by helping to assemble the nickel containing metallocenter of UreC. The UreE protein probably delivers the nickel.</text>
</comment>
<evidence type="ECO:0000256" key="2">
    <source>
        <dbReference type="ARBA" id="ARBA00023186"/>
    </source>
</evidence>
<reference evidence="5" key="1">
    <citation type="submission" date="2021-01" db="EMBL/GenBank/DDBJ databases">
        <title>Whole genome shotgun sequence of Catellatospora methionotrophica NBRC 14553.</title>
        <authorList>
            <person name="Komaki H."/>
            <person name="Tamura T."/>
        </authorList>
    </citation>
    <scope>NUCLEOTIDE SEQUENCE</scope>
    <source>
        <strain evidence="5">NBRC 14553</strain>
    </source>
</reference>
<dbReference type="AlphaFoldDB" id="A0A8J3PI85"/>
<organism evidence="5 6">
    <name type="scientific">Catellatospora methionotrophica</name>
    <dbReference type="NCBI Taxonomy" id="121620"/>
    <lineage>
        <taxon>Bacteria</taxon>
        <taxon>Bacillati</taxon>
        <taxon>Actinomycetota</taxon>
        <taxon>Actinomycetes</taxon>
        <taxon>Micromonosporales</taxon>
        <taxon>Micromonosporaceae</taxon>
        <taxon>Catellatospora</taxon>
    </lineage>
</organism>
<dbReference type="HAMAP" id="MF_01384">
    <property type="entry name" value="UreD"/>
    <property type="match status" value="1"/>
</dbReference>